<dbReference type="AlphaFoldDB" id="A0AAJ4TH95"/>
<feature type="transmembrane region" description="Helical" evidence="1">
    <location>
        <begin position="236"/>
        <end position="255"/>
    </location>
</feature>
<evidence type="ECO:0000256" key="1">
    <source>
        <dbReference type="SAM" id="Phobius"/>
    </source>
</evidence>
<evidence type="ECO:0000313" key="3">
    <source>
        <dbReference type="EMBL" id="QWQ19688.2"/>
    </source>
</evidence>
<dbReference type="Pfam" id="PF04235">
    <property type="entry name" value="DUF418"/>
    <property type="match status" value="1"/>
</dbReference>
<feature type="transmembrane region" description="Helical" evidence="1">
    <location>
        <begin position="54"/>
        <end position="82"/>
    </location>
</feature>
<proteinExistence type="predicted"/>
<name>A0AAJ4TH95_PRORE</name>
<feature type="transmembrane region" description="Helical" evidence="1">
    <location>
        <begin position="275"/>
        <end position="295"/>
    </location>
</feature>
<dbReference type="InterPro" id="IPR007349">
    <property type="entry name" value="DUF418"/>
</dbReference>
<dbReference type="InterPro" id="IPR052529">
    <property type="entry name" value="Bact_Transport_Assoc"/>
</dbReference>
<organism evidence="3 4">
    <name type="scientific">Providencia rettgeri</name>
    <dbReference type="NCBI Taxonomy" id="587"/>
    <lineage>
        <taxon>Bacteria</taxon>
        <taxon>Pseudomonadati</taxon>
        <taxon>Pseudomonadota</taxon>
        <taxon>Gammaproteobacteria</taxon>
        <taxon>Enterobacterales</taxon>
        <taxon>Morganellaceae</taxon>
        <taxon>Providencia</taxon>
    </lineage>
</organism>
<feature type="transmembrane region" description="Helical" evidence="1">
    <location>
        <begin position="315"/>
        <end position="334"/>
    </location>
</feature>
<dbReference type="NCBIfam" id="NF008093">
    <property type="entry name" value="PRK10835.1"/>
    <property type="match status" value="1"/>
</dbReference>
<feature type="transmembrane region" description="Helical" evidence="1">
    <location>
        <begin position="15"/>
        <end position="34"/>
    </location>
</feature>
<feature type="transmembrane region" description="Helical" evidence="1">
    <location>
        <begin position="340"/>
        <end position="359"/>
    </location>
</feature>
<feature type="transmembrane region" description="Helical" evidence="1">
    <location>
        <begin position="135"/>
        <end position="154"/>
    </location>
</feature>
<dbReference type="EMBL" id="CP076405">
    <property type="protein sequence ID" value="QWQ19688.2"/>
    <property type="molecule type" value="Genomic_DNA"/>
</dbReference>
<keyword evidence="1" id="KW-0472">Membrane</keyword>
<evidence type="ECO:0000313" key="4">
    <source>
        <dbReference type="Proteomes" id="UP000682358"/>
    </source>
</evidence>
<dbReference type="PANTHER" id="PTHR30590:SF2">
    <property type="entry name" value="INNER MEMBRANE PROTEIN"/>
    <property type="match status" value="1"/>
</dbReference>
<feature type="transmembrane region" description="Helical" evidence="1">
    <location>
        <begin position="204"/>
        <end position="224"/>
    </location>
</feature>
<feature type="transmembrane region" description="Helical" evidence="1">
    <location>
        <begin position="89"/>
        <end position="107"/>
    </location>
</feature>
<dbReference type="PANTHER" id="PTHR30590">
    <property type="entry name" value="INNER MEMBRANE PROTEIN"/>
    <property type="match status" value="1"/>
</dbReference>
<feature type="domain" description="DUF418" evidence="2">
    <location>
        <begin position="221"/>
        <end position="375"/>
    </location>
</feature>
<sequence>MTATTPSSRIGQLDAVRGMAILGILLMNIFAFALPQAAYLNPYYTNKTPDSEAYLWGIFNVLFQGKVLAIFSILFGATLALLQPRSLRWNQCRLFVLALFGVIHGVGFWDGDILLAYALTGLLVTYLLNQYDDGFLLKIALSLYLIGLVILLVLGSGVDPSGFWQTSDKQLAFEYTIHTSGGMDGVYYRASEMLKMVEMLVIQYGWQLSALMIIGALLMINGWLRGQFTAQHYRKIACIFILPSILVQIVSLYMQSQFNWSYFSTSIIGYIINELVIPFQSLGYIALVYGFWGIVVNNKVIHGLQYVGRMALSNYILQTLICTVLFYQFGYFGQFTRVELLVLVPIIWGANLLFSYYWLMFFSQGPLEWCWRKLTGKLISRWRFIYL</sequence>
<reference evidence="3" key="1">
    <citation type="submission" date="2021-06" db="EMBL/GenBank/DDBJ databases">
        <title>Emergence of genetically related NDM-1-producing Providencia rettgeri strains in Argentina.</title>
        <authorList>
            <person name="Pasteran F."/>
            <person name="Meo A."/>
            <person name="Gomez S."/>
            <person name="Derdoy L."/>
            <person name="Albronoz E."/>
            <person name="Faccone D."/>
            <person name="Guerriero L."/>
            <person name="Archuby D."/>
            <person name="Tarzia A."/>
            <person name="Lopez M."/>
            <person name="Corso A."/>
        </authorList>
    </citation>
    <scope>NUCLEOTIDE SEQUENCE</scope>
    <source>
        <strain evidence="3">PreM15628</strain>
    </source>
</reference>
<accession>A0AAJ4TH95</accession>
<evidence type="ECO:0000259" key="2">
    <source>
        <dbReference type="Pfam" id="PF04235"/>
    </source>
</evidence>
<keyword evidence="1" id="KW-1133">Transmembrane helix</keyword>
<feature type="transmembrane region" description="Helical" evidence="1">
    <location>
        <begin position="113"/>
        <end position="128"/>
    </location>
</feature>
<gene>
    <name evidence="3" type="primary">yeiB</name>
    <name evidence="3" type="ORF">KOF27_13800</name>
</gene>
<dbReference type="Proteomes" id="UP000682358">
    <property type="component" value="Chromosome"/>
</dbReference>
<protein>
    <submittedName>
        <fullName evidence="3">DUF418 domain-containing protein YeiB</fullName>
    </submittedName>
</protein>
<keyword evidence="1" id="KW-0812">Transmembrane</keyword>